<protein>
    <submittedName>
        <fullName evidence="1">Uncharacterized protein</fullName>
    </submittedName>
</protein>
<organism evidence="1">
    <name type="scientific">Ophidiomyces ophidiicola</name>
    <dbReference type="NCBI Taxonomy" id="1387563"/>
    <lineage>
        <taxon>Eukaryota</taxon>
        <taxon>Fungi</taxon>
        <taxon>Dikarya</taxon>
        <taxon>Ascomycota</taxon>
        <taxon>Pezizomycotina</taxon>
        <taxon>Eurotiomycetes</taxon>
        <taxon>Eurotiomycetidae</taxon>
        <taxon>Onygenales</taxon>
        <taxon>Onygenaceae</taxon>
        <taxon>Ophidiomyces</taxon>
    </lineage>
</organism>
<proteinExistence type="predicted"/>
<comment type="caution">
    <text evidence="1">The sequence shown here is derived from an EMBL/GenBank/DDBJ whole genome shotgun (WGS) entry which is preliminary data.</text>
</comment>
<accession>A0ACB8UPY9</accession>
<name>A0ACB8UPY9_9EURO</name>
<sequence>MIGLQSDTGHLARYGPSEARDDTSAGYFSKLPRDAPDVIIKSTVAVKDPARIFLRHREERQRNFYLLVRKYKRQLLYGCQTPDCNTPTCCSYRKRTSTAPFRNYTDLTARTLACYLSSQSNPENGLCPNLVEADSECFTHKNARLTTGPHFVSKSIVSPGNDHHRNSSSLPTRCSTVENHENSSSPLIEPTHSKGYLDQPYGKIPRPKGRKDPRSISQNLFDTLPVRMMECLPMKKAARTCERGSPEWKEQNVPHKSRHDRSCELNIRRGNKPPKSNEPCSTIYSCSRIGMDTSTSTPISAVISPLRSAKGGHGKPFLGTNSDDNPTIDQKPTFTVASKISQMVSPLSISSPLPTQPEYEDVVLERDIKKQPKNKENPLKLAFPAQLDNKLTYQFYDTDDVLLPRNPTCLSIAPNNTEKVLNNSSPGHGLESQVESLSTLSNDIIDCLEEMMFDTGEDEQDWKDEMYLMETRGYAEPWKWQFATPIQRQIFPFITQSLFFVLSSPSQLLHSFNPFRKPRLGDSNISASYIDTQGMDVLFRKLHRLCPWEVTLTSLWVCLEKLFVPSKEFSSSSKDQRRFVWHSSTFSQSKHTSNATHSQNHIPDSDAIFITGVTLFALTSSIPALEPHVWQEFRQARSAGIILPDREIRKHSDATKSLLTEATDKFGHDLALRLMCRLARVISARHAIYEISKLRSSCIQNANKPEQLSPLDLIITYMTPCISSSYEPLLSTGPCNDDRQITIPMLAVEWLKTVLSKEWDGEPELTKSSAAGSALQLLSFMYENKTRLCLVPEDFHVLFLFDRMDPLEMPSQWLGFTPNNRTIHILSCSFMFHPSSLVTYFRSLNLSTMSKSFGSAAATSQHIHRTVISGRAMNDAAFDLGGRMRASISKFLVLVIRRDNLLVDAFDQLWRREKQEIMRPLRVQMGLDYGEEGVDHGGVQQEFFRLALAEVLDPKYGMFSFNSENNTSWFRVCSFEMLYKFELVGILVSLAIYNGLTLPLNFPIALYMKLLDQKVTALDHIRNGWESLARGLDQMLLWNDGDVGEIFMRTYEFSYDLYGKVVSVDMTKVGRNDPWPPTERNVTWDMMEPKSYANPPDITHGEASGSSDVEMLALDIRGDLRSANRREGHISGILKGSSSKPRERCAPSPQPEDAPLVTNFNRQQFVTDYIFWLTDKSVRPQYEAFARGFYTCLDRTALSVFSPEALKRVIEGFQEINIDELQEHVVYEGFDPNQKFIKDFWEIVQGYSQKKKSLLLEFVTASDRVPVSGISSITFIITRNGDNDAYLPTSSTCFGKLYLQEYSSRAVLEERLEKALENTKGFGSA</sequence>
<reference evidence="1" key="1">
    <citation type="journal article" date="2022" name="bioRxiv">
        <title>Population genetic analysis of Ophidiomyces ophidiicola, the causative agent of snake fungal disease, indicates recent introductions to the USA.</title>
        <authorList>
            <person name="Ladner J.T."/>
            <person name="Palmer J.M."/>
            <person name="Ettinger C.L."/>
            <person name="Stajich J.E."/>
            <person name="Farrell T.M."/>
            <person name="Glorioso B.M."/>
            <person name="Lawson B."/>
            <person name="Price S.J."/>
            <person name="Stengle A.G."/>
            <person name="Grear D.A."/>
            <person name="Lorch J.M."/>
        </authorList>
    </citation>
    <scope>NUCLEOTIDE SEQUENCE</scope>
    <source>
        <strain evidence="1">NWHC 24266-5</strain>
    </source>
</reference>
<evidence type="ECO:0000313" key="1">
    <source>
        <dbReference type="EMBL" id="KAI2382850.1"/>
    </source>
</evidence>
<dbReference type="EMBL" id="JALBCA010000106">
    <property type="protein sequence ID" value="KAI2382850.1"/>
    <property type="molecule type" value="Genomic_DNA"/>
</dbReference>
<gene>
    <name evidence="1" type="ORF">LOY88_005681</name>
</gene>